<reference evidence="3" key="1">
    <citation type="submission" date="2020-07" db="EMBL/GenBank/DDBJ databases">
        <title>Chryseobacterium sp.cx-624.</title>
        <authorList>
            <person name="Yang C."/>
        </authorList>
    </citation>
    <scope>NUCLEOTIDE SEQUENCE [LARGE SCALE GENOMIC DNA]</scope>
    <source>
        <strain evidence="3">cx-624</strain>
    </source>
</reference>
<name>A0A7D7LQH0_9FLAO</name>
<gene>
    <name evidence="2" type="ORF">H1R16_07965</name>
</gene>
<feature type="chain" id="PRO_5027603760" evidence="1">
    <location>
        <begin position="20"/>
        <end position="339"/>
    </location>
</feature>
<evidence type="ECO:0000313" key="3">
    <source>
        <dbReference type="Proteomes" id="UP000515349"/>
    </source>
</evidence>
<dbReference type="KEGG" id="cbau:H1R16_07965"/>
<proteinExistence type="predicted"/>
<feature type="signal peptide" evidence="1">
    <location>
        <begin position="1"/>
        <end position="19"/>
    </location>
</feature>
<organism evidence="2 3">
    <name type="scientific">Marnyiella aurantia</name>
    <dbReference type="NCBI Taxonomy" id="2758037"/>
    <lineage>
        <taxon>Bacteria</taxon>
        <taxon>Pseudomonadati</taxon>
        <taxon>Bacteroidota</taxon>
        <taxon>Flavobacteriia</taxon>
        <taxon>Flavobacteriales</taxon>
        <taxon>Weeksellaceae</taxon>
        <taxon>Marnyiella</taxon>
    </lineage>
</organism>
<protein>
    <submittedName>
        <fullName evidence="2">Uncharacterized protein</fullName>
    </submittedName>
</protein>
<dbReference type="Proteomes" id="UP000515349">
    <property type="component" value="Chromosome"/>
</dbReference>
<accession>A0A7D7LQH0</accession>
<keyword evidence="1" id="KW-0732">Signal</keyword>
<sequence>MKTKLLFLLVFAAFFLVSAQTLKLVSANTGEPLSNVSFFSAKGELYTTSDVEGLVQRDALLPVQESYILVHDSYTLATVSAKDLQVSTLKLNDRVTEIAPVVVSSKKARFMTVRGPFNVYLTVNKEFNVYADGIATYVYDSNTKKVKDLYIEQYRSFTRKNENEDRKKIASMVYTGFLKLPELERIGKMQEPKTNPKNKYKEVSNDDITMMQLNSAALQEKPFSIFGYSFYDFVYKSTVNFTKGSVNLRDFTGYNEQLAFKLKHKSEPDFHQMIKYATFIPQEIGFTDKPESNKVKLDPAKSSYSERYWEEVGFPNMQPVFSSFSGEGLHEGPNGGQHN</sequence>
<evidence type="ECO:0000256" key="1">
    <source>
        <dbReference type="SAM" id="SignalP"/>
    </source>
</evidence>
<dbReference type="RefSeq" id="WP_182035751.1">
    <property type="nucleotide sequence ID" value="NZ_CP059472.1"/>
</dbReference>
<evidence type="ECO:0000313" key="2">
    <source>
        <dbReference type="EMBL" id="QMS97658.1"/>
    </source>
</evidence>
<dbReference type="AlphaFoldDB" id="A0A7D7LQH0"/>
<dbReference type="EMBL" id="CP059472">
    <property type="protein sequence ID" value="QMS97658.1"/>
    <property type="molecule type" value="Genomic_DNA"/>
</dbReference>